<gene>
    <name evidence="2" type="ORF">GGD55_006309</name>
</gene>
<dbReference type="Proteomes" id="UP000585507">
    <property type="component" value="Unassembled WGS sequence"/>
</dbReference>
<dbReference type="PANTHER" id="PTHR41247">
    <property type="entry name" value="HTH-TYPE TRANSCRIPTIONAL REPRESSOR YCNK"/>
    <property type="match status" value="1"/>
</dbReference>
<dbReference type="AlphaFoldDB" id="A0A7W8UIT1"/>
<dbReference type="InterPro" id="IPR008719">
    <property type="entry name" value="N2O_reductase_NosL"/>
</dbReference>
<accession>A0A7W8UIT1</accession>
<comment type="caution">
    <text evidence="2">The sequence shown here is derived from an EMBL/GenBank/DDBJ whole genome shotgun (WGS) entry which is preliminary data.</text>
</comment>
<evidence type="ECO:0000256" key="1">
    <source>
        <dbReference type="SAM" id="MobiDB-lite"/>
    </source>
</evidence>
<sequence>MRRFLTLASMVSALMIAGCEGEKSSPPPAPFALTAEAIGRYCGMNVLEHAGPKGQVILDAKVGEPIWFSSARDTLAFTMLPEEPKDFAAVYVSDMGKAPSWEKPGAKNWIDAKKAFYVIGSALRSGMGADEAVPFSTREAADIFAGENGGKVVSFEEVPRDYVLGGGETQKPNDSAPVSEQEDVKGHEHG</sequence>
<feature type="region of interest" description="Disordered" evidence="1">
    <location>
        <begin position="163"/>
        <end position="190"/>
    </location>
</feature>
<protein>
    <submittedName>
        <fullName evidence="2">Copper chaperone NosL</fullName>
    </submittedName>
</protein>
<dbReference type="RefSeq" id="WP_018327505.1">
    <property type="nucleotide sequence ID" value="NZ_JACHBK010000021.1"/>
</dbReference>
<proteinExistence type="predicted"/>
<keyword evidence="3" id="KW-1185">Reference proteome</keyword>
<dbReference type="Pfam" id="PF05573">
    <property type="entry name" value="NosL"/>
    <property type="match status" value="1"/>
</dbReference>
<reference evidence="2 3" key="1">
    <citation type="submission" date="2020-08" db="EMBL/GenBank/DDBJ databases">
        <title>Genomic Encyclopedia of Type Strains, Phase IV (KMG-V): Genome sequencing to study the core and pangenomes of soil and plant-associated prokaryotes.</title>
        <authorList>
            <person name="Whitman W."/>
        </authorList>
    </citation>
    <scope>NUCLEOTIDE SEQUENCE [LARGE SCALE GENOMIC DNA]</scope>
    <source>
        <strain evidence="2 3">SEMIA 4084</strain>
    </source>
</reference>
<dbReference type="Gene3D" id="3.30.70.2060">
    <property type="match status" value="1"/>
</dbReference>
<evidence type="ECO:0000313" key="2">
    <source>
        <dbReference type="EMBL" id="MBB5539559.1"/>
    </source>
</evidence>
<dbReference type="Gene3D" id="3.30.70.2050">
    <property type="match status" value="1"/>
</dbReference>
<dbReference type="EMBL" id="JACHBK010000021">
    <property type="protein sequence ID" value="MBB5539559.1"/>
    <property type="molecule type" value="Genomic_DNA"/>
</dbReference>
<name>A0A7W8UIT1_9HYPH</name>
<evidence type="ECO:0000313" key="3">
    <source>
        <dbReference type="Proteomes" id="UP000585507"/>
    </source>
</evidence>
<dbReference type="PANTHER" id="PTHR41247:SF1">
    <property type="entry name" value="HTH-TYPE TRANSCRIPTIONAL REPRESSOR YCNK"/>
    <property type="match status" value="1"/>
</dbReference>
<organism evidence="2 3">
    <name type="scientific">Rhizobium giardinii</name>
    <dbReference type="NCBI Taxonomy" id="56731"/>
    <lineage>
        <taxon>Bacteria</taxon>
        <taxon>Pseudomonadati</taxon>
        <taxon>Pseudomonadota</taxon>
        <taxon>Alphaproteobacteria</taxon>
        <taxon>Hyphomicrobiales</taxon>
        <taxon>Rhizobiaceae</taxon>
        <taxon>Rhizobium/Agrobacterium group</taxon>
        <taxon>Rhizobium</taxon>
    </lineage>
</organism>
<dbReference type="SUPFAM" id="SSF160387">
    <property type="entry name" value="NosL/MerB-like"/>
    <property type="match status" value="1"/>
</dbReference>
<dbReference type="PROSITE" id="PS51257">
    <property type="entry name" value="PROKAR_LIPOPROTEIN"/>
    <property type="match status" value="1"/>
</dbReference>